<gene>
    <name evidence="2" type="ORF">CROS1456_LOCUS4088</name>
</gene>
<dbReference type="GO" id="GO:0000266">
    <property type="term" value="P:mitochondrial fission"/>
    <property type="evidence" value="ECO:0007669"/>
    <property type="project" value="InterPro"/>
</dbReference>
<keyword evidence="1" id="KW-0472">Membrane</keyword>
<keyword evidence="1" id="KW-1133">Transmembrane helix</keyword>
<evidence type="ECO:0008006" key="3">
    <source>
        <dbReference type="Google" id="ProtNLM"/>
    </source>
</evidence>
<dbReference type="InterPro" id="IPR016543">
    <property type="entry name" value="Fis1"/>
</dbReference>
<dbReference type="SUPFAM" id="SSF48452">
    <property type="entry name" value="TPR-like"/>
    <property type="match status" value="1"/>
</dbReference>
<dbReference type="Gene3D" id="1.25.40.10">
    <property type="entry name" value="Tetratricopeptide repeat domain"/>
    <property type="match status" value="1"/>
</dbReference>
<accession>A0A7S3CD42</accession>
<dbReference type="GO" id="GO:0000422">
    <property type="term" value="P:autophagy of mitochondrion"/>
    <property type="evidence" value="ECO:0007669"/>
    <property type="project" value="TreeGrafter"/>
</dbReference>
<dbReference type="EMBL" id="HBHZ01005302">
    <property type="protein sequence ID" value="CAE0190998.1"/>
    <property type="molecule type" value="Transcribed_RNA"/>
</dbReference>
<dbReference type="InterPro" id="IPR011990">
    <property type="entry name" value="TPR-like_helical_dom_sf"/>
</dbReference>
<dbReference type="AlphaFoldDB" id="A0A7S3CD42"/>
<name>A0A7S3CD42_9CHLO</name>
<dbReference type="PANTHER" id="PTHR13247:SF0">
    <property type="entry name" value="MITOCHONDRIAL FISSION 1 PROTEIN"/>
    <property type="match status" value="1"/>
</dbReference>
<protein>
    <recommendedName>
        <fullName evidence="3">Mitochondrial fission 1 protein</fullName>
    </recommendedName>
</protein>
<dbReference type="Pfam" id="PF14853">
    <property type="entry name" value="Fis1_TPR_C"/>
    <property type="match status" value="1"/>
</dbReference>
<evidence type="ECO:0000313" key="2">
    <source>
        <dbReference type="EMBL" id="CAE0190998.1"/>
    </source>
</evidence>
<evidence type="ECO:0000256" key="1">
    <source>
        <dbReference type="SAM" id="Phobius"/>
    </source>
</evidence>
<dbReference type="PANTHER" id="PTHR13247">
    <property type="entry name" value="TETRATRICOPEPTIDE REPEAT PROTEIN 11 TPR REPEAT PROTEIN 11"/>
    <property type="match status" value="1"/>
</dbReference>
<reference evidence="2" key="1">
    <citation type="submission" date="2021-01" db="EMBL/GenBank/DDBJ databases">
        <authorList>
            <person name="Corre E."/>
            <person name="Pelletier E."/>
            <person name="Niang G."/>
            <person name="Scheremetjew M."/>
            <person name="Finn R."/>
            <person name="Kale V."/>
            <person name="Holt S."/>
            <person name="Cochrane G."/>
            <person name="Meng A."/>
            <person name="Brown T."/>
            <person name="Cohen L."/>
        </authorList>
    </citation>
    <scope>NUCLEOTIDE SEQUENCE</scope>
    <source>
        <strain evidence="2">RCC1871</strain>
    </source>
</reference>
<dbReference type="GO" id="GO:0016559">
    <property type="term" value="P:peroxisome fission"/>
    <property type="evidence" value="ECO:0007669"/>
    <property type="project" value="TreeGrafter"/>
</dbReference>
<dbReference type="GO" id="GO:0005741">
    <property type="term" value="C:mitochondrial outer membrane"/>
    <property type="evidence" value="ECO:0007669"/>
    <property type="project" value="TreeGrafter"/>
</dbReference>
<dbReference type="GO" id="GO:0005778">
    <property type="term" value="C:peroxisomal membrane"/>
    <property type="evidence" value="ECO:0007669"/>
    <property type="project" value="TreeGrafter"/>
</dbReference>
<keyword evidence="1" id="KW-0812">Transmembrane</keyword>
<proteinExistence type="predicted"/>
<sequence>MRCRWRIRYGRYGRYGRCVRYFSERPERRGGRSLILKETTRRTALATTTTTTTMGIPTLPVANEYVVELLESSLEAEEEDELSVVPSSTEEASIVQAKVRLAWGLAHSCRGREDYSRAKDLTTELLCLVKRSTQRRMELMYLKAVATYNLGDLQGAEACVDELLAIAPRSTQGLALRDMIRRDMMRKRGAVGGAIATAAALGAAVASLLAAR</sequence>
<feature type="transmembrane region" description="Helical" evidence="1">
    <location>
        <begin position="189"/>
        <end position="211"/>
    </location>
</feature>
<organism evidence="2">
    <name type="scientific">Chloropicon roscoffensis</name>
    <dbReference type="NCBI Taxonomy" id="1461544"/>
    <lineage>
        <taxon>Eukaryota</taxon>
        <taxon>Viridiplantae</taxon>
        <taxon>Chlorophyta</taxon>
        <taxon>Chloropicophyceae</taxon>
        <taxon>Chloropicales</taxon>
        <taxon>Chloropicaceae</taxon>
        <taxon>Chloropicon</taxon>
    </lineage>
</organism>
<dbReference type="InterPro" id="IPR028061">
    <property type="entry name" value="Fis1_TPR_C"/>
</dbReference>